<dbReference type="InterPro" id="IPR036938">
    <property type="entry name" value="PAP2/HPO_sf"/>
</dbReference>
<dbReference type="PANTHER" id="PTHR14969:SF13">
    <property type="entry name" value="AT30094P"/>
    <property type="match status" value="1"/>
</dbReference>
<keyword evidence="6" id="KW-0378">Hydrolase</keyword>
<proteinExistence type="predicted"/>
<dbReference type="GO" id="GO:0050380">
    <property type="term" value="F:undecaprenyl-diphosphatase activity"/>
    <property type="evidence" value="ECO:0007669"/>
    <property type="project" value="UniProtKB-EC"/>
</dbReference>
<keyword evidence="4" id="KW-0472">Membrane</keyword>
<name>A0ABN8X1U7_9GAMM</name>
<dbReference type="Gene3D" id="1.20.144.10">
    <property type="entry name" value="Phosphatidic acid phosphatase type 2/haloperoxidase"/>
    <property type="match status" value="2"/>
</dbReference>
<feature type="domain" description="Phosphatidic acid phosphatase type 2/haloperoxidase" evidence="5">
    <location>
        <begin position="116"/>
        <end position="229"/>
    </location>
</feature>
<evidence type="ECO:0000313" key="6">
    <source>
        <dbReference type="EMBL" id="CAI8730502.1"/>
    </source>
</evidence>
<accession>A0ABN8X1U7</accession>
<keyword evidence="4" id="KW-0812">Transmembrane</keyword>
<feature type="transmembrane region" description="Helical" evidence="4">
    <location>
        <begin position="186"/>
        <end position="208"/>
    </location>
</feature>
<evidence type="ECO:0000256" key="1">
    <source>
        <dbReference type="ARBA" id="ARBA00012374"/>
    </source>
</evidence>
<reference evidence="6 7" key="1">
    <citation type="submission" date="2023-03" db="EMBL/GenBank/DDBJ databases">
        <authorList>
            <person name="Pearce D."/>
        </authorList>
    </citation>
    <scope>NUCLEOTIDE SEQUENCE [LARGE SCALE GENOMIC DNA]</scope>
    <source>
        <strain evidence="6">Msz</strain>
    </source>
</reference>
<feature type="transmembrane region" description="Helical" evidence="4">
    <location>
        <begin position="214"/>
        <end position="231"/>
    </location>
</feature>
<keyword evidence="4" id="KW-1133">Transmembrane helix</keyword>
<dbReference type="RefSeq" id="WP_036268883.1">
    <property type="nucleotide sequence ID" value="NZ_OX458333.1"/>
</dbReference>
<evidence type="ECO:0000256" key="2">
    <source>
        <dbReference type="ARBA" id="ARBA00032707"/>
    </source>
</evidence>
<evidence type="ECO:0000256" key="4">
    <source>
        <dbReference type="SAM" id="Phobius"/>
    </source>
</evidence>
<feature type="transmembrane region" description="Helical" evidence="4">
    <location>
        <begin position="149"/>
        <end position="174"/>
    </location>
</feature>
<dbReference type="InterPro" id="IPR000326">
    <property type="entry name" value="PAP2/HPO"/>
</dbReference>
<dbReference type="SMART" id="SM00014">
    <property type="entry name" value="acidPPc"/>
    <property type="match status" value="1"/>
</dbReference>
<comment type="catalytic activity">
    <reaction evidence="3">
        <text>di-trans,octa-cis-undecaprenyl diphosphate + H2O = di-trans,octa-cis-undecaprenyl phosphate + phosphate + H(+)</text>
        <dbReference type="Rhea" id="RHEA:28094"/>
        <dbReference type="ChEBI" id="CHEBI:15377"/>
        <dbReference type="ChEBI" id="CHEBI:15378"/>
        <dbReference type="ChEBI" id="CHEBI:43474"/>
        <dbReference type="ChEBI" id="CHEBI:58405"/>
        <dbReference type="ChEBI" id="CHEBI:60392"/>
        <dbReference type="EC" id="3.6.1.27"/>
    </reaction>
</comment>
<evidence type="ECO:0000313" key="7">
    <source>
        <dbReference type="Proteomes" id="UP001162030"/>
    </source>
</evidence>
<dbReference type="CDD" id="cd03392">
    <property type="entry name" value="PAP2_like_2"/>
    <property type="match status" value="1"/>
</dbReference>
<feature type="transmembrane region" description="Helical" evidence="4">
    <location>
        <begin position="116"/>
        <end position="137"/>
    </location>
</feature>
<keyword evidence="7" id="KW-1185">Reference proteome</keyword>
<dbReference type="Pfam" id="PF01569">
    <property type="entry name" value="PAP2"/>
    <property type="match status" value="1"/>
</dbReference>
<dbReference type="PANTHER" id="PTHR14969">
    <property type="entry name" value="SPHINGOSINE-1-PHOSPHATE PHOSPHOHYDROLASE"/>
    <property type="match status" value="1"/>
</dbReference>
<evidence type="ECO:0000259" key="5">
    <source>
        <dbReference type="SMART" id="SM00014"/>
    </source>
</evidence>
<protein>
    <recommendedName>
        <fullName evidence="1">undecaprenyl-diphosphate phosphatase</fullName>
        <ecNumber evidence="1">3.6.1.27</ecNumber>
    </recommendedName>
    <alternativeName>
        <fullName evidence="2">Undecaprenyl pyrophosphate phosphatase</fullName>
    </alternativeName>
</protein>
<dbReference type="EMBL" id="OX458333">
    <property type="protein sequence ID" value="CAI8730502.1"/>
    <property type="molecule type" value="Genomic_DNA"/>
</dbReference>
<dbReference type="EC" id="3.6.1.27" evidence="1"/>
<sequence>MSVPHRFVLALRPLLGVAGSAVAREFRTLMLIFLAGVAVWGFLEIADEVVEGQTHAIDTAILLALRNPADPADPIGPKWVEEMFRDFTALGGVAVILFITLGITGYLALQRKHRALILFAVAVFGGLLINTMLKIGFDRPRPDLVPHGAYVYTASFPSGHAMLATATYLTLGALLARMLPDWRTKLFVLTMAAVLCFLVGFSRVYLGVHWPSDVAAGWMVGAAWALLWWLVARWLQRRQIVEETETEA</sequence>
<gene>
    <name evidence="6" type="ORF">MSZNOR_0272</name>
</gene>
<organism evidence="6 7">
    <name type="scientific">Methylocaldum szegediense</name>
    <dbReference type="NCBI Taxonomy" id="73780"/>
    <lineage>
        <taxon>Bacteria</taxon>
        <taxon>Pseudomonadati</taxon>
        <taxon>Pseudomonadota</taxon>
        <taxon>Gammaproteobacteria</taxon>
        <taxon>Methylococcales</taxon>
        <taxon>Methylococcaceae</taxon>
        <taxon>Methylocaldum</taxon>
    </lineage>
</organism>
<dbReference type="SUPFAM" id="SSF48317">
    <property type="entry name" value="Acid phosphatase/Vanadium-dependent haloperoxidase"/>
    <property type="match status" value="1"/>
</dbReference>
<feature type="transmembrane region" description="Helical" evidence="4">
    <location>
        <begin position="87"/>
        <end position="109"/>
    </location>
</feature>
<dbReference type="Proteomes" id="UP001162030">
    <property type="component" value="Chromosome"/>
</dbReference>
<evidence type="ECO:0000256" key="3">
    <source>
        <dbReference type="ARBA" id="ARBA00047594"/>
    </source>
</evidence>